<evidence type="ECO:0000313" key="2">
    <source>
        <dbReference type="EMBL" id="KAL2043802.1"/>
    </source>
</evidence>
<dbReference type="PANTHER" id="PTHR28158:SF1">
    <property type="entry name" value="SMALL RIBOSOMAL SUBUNIT PROTEIN MS45"/>
    <property type="match status" value="1"/>
</dbReference>
<feature type="region of interest" description="Disordered" evidence="1">
    <location>
        <begin position="362"/>
        <end position="395"/>
    </location>
</feature>
<proteinExistence type="predicted"/>
<reference evidence="2 3" key="1">
    <citation type="submission" date="2024-09" db="EMBL/GenBank/DDBJ databases">
        <title>Rethinking Asexuality: The Enigmatic Case of Functional Sexual Genes in Lepraria (Stereocaulaceae).</title>
        <authorList>
            <person name="Doellman M."/>
            <person name="Sun Y."/>
            <person name="Barcenas-Pena A."/>
            <person name="Lumbsch H.T."/>
            <person name="Grewe F."/>
        </authorList>
    </citation>
    <scope>NUCLEOTIDE SEQUENCE [LARGE SCALE GENOMIC DNA]</scope>
    <source>
        <strain evidence="2 3">Mercado 3170</strain>
    </source>
</reference>
<comment type="caution">
    <text evidence="2">The sequence shown here is derived from an EMBL/GenBank/DDBJ whole genome shotgun (WGS) entry which is preliminary data.</text>
</comment>
<feature type="compositionally biased region" description="Basic and acidic residues" evidence="1">
    <location>
        <begin position="96"/>
        <end position="112"/>
    </location>
</feature>
<dbReference type="EMBL" id="JBEFKJ010000010">
    <property type="protein sequence ID" value="KAL2043802.1"/>
    <property type="molecule type" value="Genomic_DNA"/>
</dbReference>
<dbReference type="InterPro" id="IPR021036">
    <property type="entry name" value="Ribosomal_mS45"/>
</dbReference>
<feature type="region of interest" description="Disordered" evidence="1">
    <location>
        <begin position="1"/>
        <end position="22"/>
    </location>
</feature>
<evidence type="ECO:0000313" key="3">
    <source>
        <dbReference type="Proteomes" id="UP001590950"/>
    </source>
</evidence>
<sequence>MPPRVRQPRLQSTLPRPSIPPHQCQCVCQTRSRQFSSTSQHATRQRDDMFRWLNGPGSVFRQPLPGSTNYINAYDKGGNLIRARDMRAGENNGGGAEEKAESKEKDVDEGEVRDLEVDVETATIKHKKAQRPSRGATTNAVPLPKETAEDLMPFPMNRQFRSQSVLSEELKDAIYERVMVQGKSVRDVSAALGVEMRRVGAVVRLKAVEKEWESKGKPLATPYSKAVLSMLPQTPYIPNDPRVHESINDLPVHRATTLQLFQPVSETRHFDRRDAAQAFQRNLLPAEDRIPHRELYLMEKWRYEGVQRDERIQRMRERNEEDFWAKKEREDRRRERERTEVTKVDHGRSVFKFQDVKVDVRAGKDGRGPAGVGARYGVPHQDRKRGMIKIPTRVG</sequence>
<keyword evidence="3" id="KW-1185">Reference proteome</keyword>
<dbReference type="PANTHER" id="PTHR28158">
    <property type="entry name" value="37S RIBOSOMAL PROTEIN S35, MITOCHONDRIAL"/>
    <property type="match status" value="1"/>
</dbReference>
<accession>A0ABR4AGT6</accession>
<feature type="region of interest" description="Disordered" evidence="1">
    <location>
        <begin position="86"/>
        <end position="112"/>
    </location>
</feature>
<dbReference type="Proteomes" id="UP001590950">
    <property type="component" value="Unassembled WGS sequence"/>
</dbReference>
<name>A0ABR4AGT6_9LECA</name>
<gene>
    <name evidence="2" type="ORF">N7G274_003322</name>
</gene>
<dbReference type="Pfam" id="PF12298">
    <property type="entry name" value="Bot1p"/>
    <property type="match status" value="1"/>
</dbReference>
<protein>
    <recommendedName>
        <fullName evidence="4">Eukaryotic mitochondrial regulator protein-domain-containing protein</fullName>
    </recommendedName>
</protein>
<evidence type="ECO:0000256" key="1">
    <source>
        <dbReference type="SAM" id="MobiDB-lite"/>
    </source>
</evidence>
<organism evidence="2 3">
    <name type="scientific">Stereocaulon virgatum</name>
    <dbReference type="NCBI Taxonomy" id="373712"/>
    <lineage>
        <taxon>Eukaryota</taxon>
        <taxon>Fungi</taxon>
        <taxon>Dikarya</taxon>
        <taxon>Ascomycota</taxon>
        <taxon>Pezizomycotina</taxon>
        <taxon>Lecanoromycetes</taxon>
        <taxon>OSLEUM clade</taxon>
        <taxon>Lecanoromycetidae</taxon>
        <taxon>Lecanorales</taxon>
        <taxon>Lecanorineae</taxon>
        <taxon>Stereocaulaceae</taxon>
        <taxon>Stereocaulon</taxon>
    </lineage>
</organism>
<evidence type="ECO:0008006" key="4">
    <source>
        <dbReference type="Google" id="ProtNLM"/>
    </source>
</evidence>